<dbReference type="EMBL" id="PSZC01000001">
    <property type="protein sequence ID" value="PPJ39798.1"/>
    <property type="molecule type" value="Genomic_DNA"/>
</dbReference>
<dbReference type="RefSeq" id="WP_104374107.1">
    <property type="nucleotide sequence ID" value="NZ_PSZC01000001.1"/>
</dbReference>
<sequence>MNIGWVAGDVRAVGLAQRRFGAAGARRLAEAGSLAAAQQMLLDHGFRHRIHVGADLAETEHVVSAAVLWHLRILAGWQPSAGFRLLRALAGGFETANIQGLASSLAGGEPTPAYELGALGWAWEQLREAKTLTALREALRGSVWGDPGSARPADIADSAVLAWATRMGSVAGGARDWAAGVAALVVARRHVLQRSPLPGPALRSAALLLGSAAVDKEELPALVAVLPARARWVLDGLDTPSQLWRGEVRWWIRVETDGAHLLAGSRFGPDKPVGAFAVSIADVWRVRSALEVAAGVAGIGARDELA</sequence>
<dbReference type="OrthoDB" id="4930678at2"/>
<comment type="caution">
    <text evidence="1">The sequence shown here is derived from an EMBL/GenBank/DDBJ whole genome shotgun (WGS) entry which is preliminary data.</text>
</comment>
<evidence type="ECO:0000313" key="1">
    <source>
        <dbReference type="EMBL" id="PPJ39798.1"/>
    </source>
</evidence>
<reference evidence="1 2" key="1">
    <citation type="submission" date="2018-02" db="EMBL/GenBank/DDBJ databases">
        <title>8 Nocardia nova and 1 Nocardia cyriacigeorgica strain used for evolution to TMP-SMX.</title>
        <authorList>
            <person name="Mehta H."/>
            <person name="Weng J."/>
            <person name="Shamoo Y."/>
        </authorList>
    </citation>
    <scope>NUCLEOTIDE SEQUENCE [LARGE SCALE GENOMIC DNA]</scope>
    <source>
        <strain evidence="1 2">MDA3139</strain>
    </source>
</reference>
<evidence type="ECO:0000313" key="2">
    <source>
        <dbReference type="Proteomes" id="UP000239874"/>
    </source>
</evidence>
<dbReference type="AlphaFoldDB" id="A0A2S6AX68"/>
<protein>
    <submittedName>
        <fullName evidence="1">Uncharacterized protein</fullName>
    </submittedName>
</protein>
<organism evidence="1 2">
    <name type="scientific">Nocardia nova</name>
    <dbReference type="NCBI Taxonomy" id="37330"/>
    <lineage>
        <taxon>Bacteria</taxon>
        <taxon>Bacillati</taxon>
        <taxon>Actinomycetota</taxon>
        <taxon>Actinomycetes</taxon>
        <taxon>Mycobacteriales</taxon>
        <taxon>Nocardiaceae</taxon>
        <taxon>Nocardia</taxon>
    </lineage>
</organism>
<proteinExistence type="predicted"/>
<accession>A0A2S6AX68</accession>
<name>A0A2S6AX68_9NOCA</name>
<gene>
    <name evidence="1" type="ORF">C5E45_01250</name>
</gene>
<dbReference type="Proteomes" id="UP000239874">
    <property type="component" value="Unassembled WGS sequence"/>
</dbReference>